<proteinExistence type="predicted"/>
<dbReference type="EMBL" id="LXQA010814748">
    <property type="protein sequence ID" value="MCI72283.1"/>
    <property type="molecule type" value="Genomic_DNA"/>
</dbReference>
<sequence>MNTSENAAKISEVDPAGSQQDPGGVRFTILRERWCEQKRLQGINFE</sequence>
<keyword evidence="3" id="KW-1185">Reference proteome</keyword>
<dbReference type="AlphaFoldDB" id="A0A392UFH3"/>
<evidence type="ECO:0000313" key="2">
    <source>
        <dbReference type="EMBL" id="MCI72283.1"/>
    </source>
</evidence>
<feature type="non-terminal residue" evidence="2">
    <location>
        <position position="46"/>
    </location>
</feature>
<feature type="region of interest" description="Disordered" evidence="1">
    <location>
        <begin position="1"/>
        <end position="24"/>
    </location>
</feature>
<reference evidence="2 3" key="1">
    <citation type="journal article" date="2018" name="Front. Plant Sci.">
        <title>Red Clover (Trifolium pratense) and Zigzag Clover (T. medium) - A Picture of Genomic Similarities and Differences.</title>
        <authorList>
            <person name="Dluhosova J."/>
            <person name="Istvanek J."/>
            <person name="Nedelnik J."/>
            <person name="Repkova J."/>
        </authorList>
    </citation>
    <scope>NUCLEOTIDE SEQUENCE [LARGE SCALE GENOMIC DNA]</scope>
    <source>
        <strain evidence="3">cv. 10/8</strain>
        <tissue evidence="2">Leaf</tissue>
    </source>
</reference>
<accession>A0A392UFH3</accession>
<dbReference type="Proteomes" id="UP000265520">
    <property type="component" value="Unassembled WGS sequence"/>
</dbReference>
<name>A0A392UFH3_9FABA</name>
<organism evidence="2 3">
    <name type="scientific">Trifolium medium</name>
    <dbReference type="NCBI Taxonomy" id="97028"/>
    <lineage>
        <taxon>Eukaryota</taxon>
        <taxon>Viridiplantae</taxon>
        <taxon>Streptophyta</taxon>
        <taxon>Embryophyta</taxon>
        <taxon>Tracheophyta</taxon>
        <taxon>Spermatophyta</taxon>
        <taxon>Magnoliopsida</taxon>
        <taxon>eudicotyledons</taxon>
        <taxon>Gunneridae</taxon>
        <taxon>Pentapetalae</taxon>
        <taxon>rosids</taxon>
        <taxon>fabids</taxon>
        <taxon>Fabales</taxon>
        <taxon>Fabaceae</taxon>
        <taxon>Papilionoideae</taxon>
        <taxon>50 kb inversion clade</taxon>
        <taxon>NPAAA clade</taxon>
        <taxon>Hologalegina</taxon>
        <taxon>IRL clade</taxon>
        <taxon>Trifolieae</taxon>
        <taxon>Trifolium</taxon>
    </lineage>
</organism>
<evidence type="ECO:0000313" key="3">
    <source>
        <dbReference type="Proteomes" id="UP000265520"/>
    </source>
</evidence>
<protein>
    <submittedName>
        <fullName evidence="2">Uncharacterized protein</fullName>
    </submittedName>
</protein>
<comment type="caution">
    <text evidence="2">The sequence shown here is derived from an EMBL/GenBank/DDBJ whole genome shotgun (WGS) entry which is preliminary data.</text>
</comment>
<evidence type="ECO:0000256" key="1">
    <source>
        <dbReference type="SAM" id="MobiDB-lite"/>
    </source>
</evidence>